<reference evidence="2" key="1">
    <citation type="submission" date="2020-04" db="EMBL/GenBank/DDBJ databases">
        <authorList>
            <person name="Zhang T."/>
        </authorList>
    </citation>
    <scope>NUCLEOTIDE SEQUENCE</scope>
    <source>
        <strain evidence="2">HKST-UBA02</strain>
    </source>
</reference>
<reference evidence="2" key="2">
    <citation type="journal article" date="2021" name="Microbiome">
        <title>Successional dynamics and alternative stable states in a saline activated sludge microbial community over 9 years.</title>
        <authorList>
            <person name="Wang Y."/>
            <person name="Ye J."/>
            <person name="Ju F."/>
            <person name="Liu L."/>
            <person name="Boyd J.A."/>
            <person name="Deng Y."/>
            <person name="Parks D.H."/>
            <person name="Jiang X."/>
            <person name="Yin X."/>
            <person name="Woodcroft B.J."/>
            <person name="Tyson G.W."/>
            <person name="Hugenholtz P."/>
            <person name="Polz M.F."/>
            <person name="Zhang T."/>
        </authorList>
    </citation>
    <scope>NUCLEOTIDE SEQUENCE</scope>
    <source>
        <strain evidence="2">HKST-UBA02</strain>
    </source>
</reference>
<dbReference type="AlphaFoldDB" id="A0A956NHB5"/>
<feature type="region of interest" description="Disordered" evidence="1">
    <location>
        <begin position="451"/>
        <end position="484"/>
    </location>
</feature>
<proteinExistence type="predicted"/>
<protein>
    <submittedName>
        <fullName evidence="2">Uncharacterized protein</fullName>
    </submittedName>
</protein>
<evidence type="ECO:0000313" key="3">
    <source>
        <dbReference type="Proteomes" id="UP000739538"/>
    </source>
</evidence>
<comment type="caution">
    <text evidence="2">The sequence shown here is derived from an EMBL/GenBank/DDBJ whole genome shotgun (WGS) entry which is preliminary data.</text>
</comment>
<evidence type="ECO:0000256" key="1">
    <source>
        <dbReference type="SAM" id="MobiDB-lite"/>
    </source>
</evidence>
<evidence type="ECO:0000313" key="2">
    <source>
        <dbReference type="EMBL" id="MCA9757395.1"/>
    </source>
</evidence>
<dbReference type="Proteomes" id="UP000739538">
    <property type="component" value="Unassembled WGS sequence"/>
</dbReference>
<sequence length="589" mass="65448">MSPAPALTLQDEPVIWWDDDDASIGEPSEREPNIIWDSIEDTVLLPADRLFDPTRLVRRVGTAFGGDHVQEADDINALGEVVNSTWFTNRIGLFPMTAEEAARGAGSGTGPDRSGPWTIVSAKTQGVTPGFNIKDAKGDTYLIKFDPKGYLGMTTCAGVVCGKILHDAGYNVPEDVTVRFRRSDLVLGDGVKIKLADGSRRPMTDEDIDEILNAVDRLPNGEWFAISSKFLSGRPIGPFNYHGKRPDDPNDRIPHEDRRSLRGFYLFASWLNHFDTKQHNSLDMYVEEDGRQFVKHYLIDFASTLGSGAKGPQPRHGYEYTVDFPALGGRLFSLGLHESVWRTRTRSENVTEVGYFDVRTYDPIEFKPLQPNSAFANRTGEDGYWAAKIITAFTDEQIDAIVESAGYLEPEATQLVAETLKGRRDAIGRSLFTEVPALDFFALGWSWSGPEPESAAHGSTEQHGRTGRTLNASSASGQQKGDALGGPVQVIRFRDLAAERNIFPHNVPAYRMRVARVDENGESAGWTDWTTSSGTELRIDEPILSTLGDPDEERPFLAMEAQVRRHKGWSESVFAYFSPRSGRTIRIER</sequence>
<name>A0A956NHB5_UNCEI</name>
<accession>A0A956NHB5</accession>
<feature type="compositionally biased region" description="Polar residues" evidence="1">
    <location>
        <begin position="468"/>
        <end position="479"/>
    </location>
</feature>
<dbReference type="EMBL" id="JAGQHS010000096">
    <property type="protein sequence ID" value="MCA9757395.1"/>
    <property type="molecule type" value="Genomic_DNA"/>
</dbReference>
<organism evidence="2 3">
    <name type="scientific">Eiseniibacteriota bacterium</name>
    <dbReference type="NCBI Taxonomy" id="2212470"/>
    <lineage>
        <taxon>Bacteria</taxon>
        <taxon>Candidatus Eiseniibacteriota</taxon>
    </lineage>
</organism>
<gene>
    <name evidence="2" type="ORF">KDA27_16445</name>
</gene>